<accession>A0A6I8MAZ9</accession>
<dbReference type="GO" id="GO:0006351">
    <property type="term" value="P:DNA-templated transcription"/>
    <property type="evidence" value="ECO:0007669"/>
    <property type="project" value="InterPro"/>
</dbReference>
<dbReference type="EMBL" id="CABWIB010000001">
    <property type="protein sequence ID" value="VWL85428.1"/>
    <property type="molecule type" value="Genomic_DNA"/>
</dbReference>
<evidence type="ECO:0000313" key="3">
    <source>
        <dbReference type="EMBL" id="VWL85428.1"/>
    </source>
</evidence>
<organism evidence="3 4">
    <name type="scientific">Oceanivirga miroungae</name>
    <dbReference type="NCBI Taxonomy" id="1130046"/>
    <lineage>
        <taxon>Bacteria</taxon>
        <taxon>Fusobacteriati</taxon>
        <taxon>Fusobacteriota</taxon>
        <taxon>Fusobacteriia</taxon>
        <taxon>Fusobacteriales</taxon>
        <taxon>Leptotrichiaceae</taxon>
        <taxon>Oceanivirga</taxon>
    </lineage>
</organism>
<dbReference type="AlphaFoldDB" id="A0A6I8MAZ9"/>
<dbReference type="SUPFAM" id="SSF63562">
    <property type="entry name" value="RPB6/omega subunit-like"/>
    <property type="match status" value="1"/>
</dbReference>
<dbReference type="Proteomes" id="UP000419017">
    <property type="component" value="Unassembled WGS sequence"/>
</dbReference>
<dbReference type="GO" id="GO:0003899">
    <property type="term" value="F:DNA-directed RNA polymerase activity"/>
    <property type="evidence" value="ECO:0007669"/>
    <property type="project" value="InterPro"/>
</dbReference>
<evidence type="ECO:0008006" key="5">
    <source>
        <dbReference type="Google" id="ProtNLM"/>
    </source>
</evidence>
<proteinExistence type="predicted"/>
<dbReference type="GO" id="GO:0003677">
    <property type="term" value="F:DNA binding"/>
    <property type="evidence" value="ECO:0007669"/>
    <property type="project" value="InterPro"/>
</dbReference>
<keyword evidence="1" id="KW-0240">DNA-directed RNA polymerase</keyword>
<name>A0A6I8MAZ9_9FUSO</name>
<evidence type="ECO:0000256" key="1">
    <source>
        <dbReference type="ARBA" id="ARBA00022478"/>
    </source>
</evidence>
<sequence length="62" mass="7311">MKKNNKNITVDELLEVFPNKYELAIACGKIARSEYLEGEEKYVVMYKVFKKIIDKEVIIKEL</sequence>
<dbReference type="InterPro" id="IPR036161">
    <property type="entry name" value="RPB6/omega-like_sf"/>
</dbReference>
<gene>
    <name evidence="3" type="ORF">OMES3154_00713</name>
</gene>
<protein>
    <recommendedName>
        <fullName evidence="5">DNA-directed RNA polymerase</fullName>
    </recommendedName>
</protein>
<dbReference type="RefSeq" id="WP_156683425.1">
    <property type="nucleotide sequence ID" value="NZ_CABWIB010000001.1"/>
</dbReference>
<keyword evidence="4" id="KW-1185">Reference proteome</keyword>
<evidence type="ECO:0000256" key="2">
    <source>
        <dbReference type="ARBA" id="ARBA00023163"/>
    </source>
</evidence>
<reference evidence="3 4" key="1">
    <citation type="submission" date="2019-10" db="EMBL/GenBank/DDBJ databases">
        <authorList>
            <person name="Blom J."/>
        </authorList>
    </citation>
    <scope>NUCLEOTIDE SEQUENCE [LARGE SCALE GENOMIC DNA]</scope>
    <source>
        <strain evidence="3 4">ES3154-GLU</strain>
    </source>
</reference>
<keyword evidence="2" id="KW-0804">Transcription</keyword>
<evidence type="ECO:0000313" key="4">
    <source>
        <dbReference type="Proteomes" id="UP000419017"/>
    </source>
</evidence>
<dbReference type="GO" id="GO:0000428">
    <property type="term" value="C:DNA-directed RNA polymerase complex"/>
    <property type="evidence" value="ECO:0007669"/>
    <property type="project" value="UniProtKB-KW"/>
</dbReference>